<evidence type="ECO:0000313" key="4">
    <source>
        <dbReference type="Proteomes" id="UP000816034"/>
    </source>
</evidence>
<evidence type="ECO:0000313" key="3">
    <source>
        <dbReference type="EMBL" id="KAG2386695.1"/>
    </source>
</evidence>
<comment type="caution">
    <text evidence="3">The sequence shown here is derived from an EMBL/GenBank/DDBJ whole genome shotgun (WGS) entry which is preliminary data.</text>
</comment>
<keyword evidence="4" id="KW-1185">Reference proteome</keyword>
<protein>
    <recommendedName>
        <fullName evidence="2">RGS domain-containing protein</fullName>
    </recommendedName>
</protein>
<dbReference type="PROSITE" id="PS50132">
    <property type="entry name" value="RGS"/>
    <property type="match status" value="1"/>
</dbReference>
<dbReference type="InterPro" id="IPR036305">
    <property type="entry name" value="RGS_sf"/>
</dbReference>
<organism evidence="3 4">
    <name type="scientific">Naegleria lovaniensis</name>
    <name type="common">Amoeba</name>
    <dbReference type="NCBI Taxonomy" id="51637"/>
    <lineage>
        <taxon>Eukaryota</taxon>
        <taxon>Discoba</taxon>
        <taxon>Heterolobosea</taxon>
        <taxon>Tetramitia</taxon>
        <taxon>Eutetramitia</taxon>
        <taxon>Vahlkampfiidae</taxon>
        <taxon>Naegleria</taxon>
    </lineage>
</organism>
<dbReference type="Gene3D" id="1.10.167.10">
    <property type="entry name" value="Regulator of G-protein Signalling 4, domain 2"/>
    <property type="match status" value="1"/>
</dbReference>
<sequence>MLQRHFDRWHHQRQSSQSHQHESSSTNSNNNLSPSNLSLEESIPMYKFRIEAIFDHESAREAFRLYLQQSLNEEPFLFYEAVEKYQKTRLDKNRANMANEIMSSFINVNSKYELNLSMTIRNEIMKNWKQISEQNELKIMSQSSGKMNNGAMDDLISCPVDLFSKAQDVIFTELKDDNFPRFVNSENFKKFVKKEMKKLKCNDPKQVLDQLGSMKVVVTSGSSSSNLSNNNNNNPIGQSNEQERSSSSSSSSHSLHASSSNLSDRSSTSSSSDDGDNVEIDMGAVEIKLKETKITDRPLIDNTSLYVNSKDYAIVKELITSISDSSRWKTIEEKIGMKTLHSSNNYYLNRTDGALPLVCCSGLVSGKHMEFFDCFLSKSMEEMVSKVCKRRLQLDHIKHDSENNIDYSNTVVYMEIDSHFPFSKREAVVARTIIPDMYNKETDSFDRLVFIQKPSAHEEAVVMKDTIRISIYTAFVVERKTNDTLKYYTFDWLDLKGKVPKKLQAEFAKIGATIMHKMLHKMVKKENAKDKESRVVVSAEGSLEVMNENMKFLKEKLNSKE</sequence>
<proteinExistence type="predicted"/>
<dbReference type="InterPro" id="IPR023393">
    <property type="entry name" value="START-like_dom_sf"/>
</dbReference>
<name>A0AA88KKE5_NAELO</name>
<dbReference type="Pfam" id="PF00615">
    <property type="entry name" value="RGS"/>
    <property type="match status" value="1"/>
</dbReference>
<feature type="domain" description="RGS" evidence="2">
    <location>
        <begin position="49"/>
        <end position="192"/>
    </location>
</feature>
<dbReference type="SUPFAM" id="SSF55961">
    <property type="entry name" value="Bet v1-like"/>
    <property type="match status" value="1"/>
</dbReference>
<gene>
    <name evidence="3" type="ORF">C9374_002439</name>
</gene>
<dbReference type="Gene3D" id="3.30.530.20">
    <property type="match status" value="1"/>
</dbReference>
<dbReference type="SUPFAM" id="SSF48097">
    <property type="entry name" value="Regulator of G-protein signaling, RGS"/>
    <property type="match status" value="1"/>
</dbReference>
<feature type="region of interest" description="Disordered" evidence="1">
    <location>
        <begin position="219"/>
        <end position="278"/>
    </location>
</feature>
<dbReference type="GeneID" id="68094895"/>
<reference evidence="3 4" key="1">
    <citation type="journal article" date="2018" name="BMC Genomics">
        <title>The genome of Naegleria lovaniensis, the basis for a comparative approach to unravel pathogenicity factors of the human pathogenic amoeba N. fowleri.</title>
        <authorList>
            <person name="Liechti N."/>
            <person name="Schurch N."/>
            <person name="Bruggmann R."/>
            <person name="Wittwer M."/>
        </authorList>
    </citation>
    <scope>NUCLEOTIDE SEQUENCE [LARGE SCALE GENOMIC DNA]</scope>
    <source>
        <strain evidence="3 4">ATCC 30569</strain>
    </source>
</reference>
<dbReference type="SMART" id="SM00315">
    <property type="entry name" value="RGS"/>
    <property type="match status" value="1"/>
</dbReference>
<dbReference type="RefSeq" id="XP_044550687.1">
    <property type="nucleotide sequence ID" value="XM_044691857.1"/>
</dbReference>
<feature type="compositionally biased region" description="Low complexity" evidence="1">
    <location>
        <begin position="220"/>
        <end position="272"/>
    </location>
</feature>
<dbReference type="AlphaFoldDB" id="A0AA88KKE5"/>
<dbReference type="InterPro" id="IPR016137">
    <property type="entry name" value="RGS"/>
</dbReference>
<feature type="region of interest" description="Disordered" evidence="1">
    <location>
        <begin position="1"/>
        <end position="36"/>
    </location>
</feature>
<dbReference type="Proteomes" id="UP000816034">
    <property type="component" value="Unassembled WGS sequence"/>
</dbReference>
<evidence type="ECO:0000259" key="2">
    <source>
        <dbReference type="PROSITE" id="PS50132"/>
    </source>
</evidence>
<dbReference type="EMBL" id="PYSW02000015">
    <property type="protein sequence ID" value="KAG2386695.1"/>
    <property type="molecule type" value="Genomic_DNA"/>
</dbReference>
<dbReference type="InterPro" id="IPR044926">
    <property type="entry name" value="RGS_subdomain_2"/>
</dbReference>
<dbReference type="CDD" id="cd07440">
    <property type="entry name" value="RGS"/>
    <property type="match status" value="1"/>
</dbReference>
<accession>A0AA88KKE5</accession>
<dbReference type="PANTHER" id="PTHR10845">
    <property type="entry name" value="REGULATOR OF G PROTEIN SIGNALING"/>
    <property type="match status" value="1"/>
</dbReference>
<dbReference type="PANTHER" id="PTHR10845:SF192">
    <property type="entry name" value="DOUBLE HIT, ISOFORM B"/>
    <property type="match status" value="1"/>
</dbReference>
<feature type="compositionally biased region" description="Low complexity" evidence="1">
    <location>
        <begin position="14"/>
        <end position="36"/>
    </location>
</feature>
<evidence type="ECO:0000256" key="1">
    <source>
        <dbReference type="SAM" id="MobiDB-lite"/>
    </source>
</evidence>